<gene>
    <name evidence="1" type="ORF">AXF42_Ash003961</name>
</gene>
<proteinExistence type="predicted"/>
<accession>A0A2I0AID5</accession>
<dbReference type="EMBL" id="KZ451980">
    <property type="protein sequence ID" value="PKA55324.1"/>
    <property type="molecule type" value="Genomic_DNA"/>
</dbReference>
<reference evidence="1 2" key="1">
    <citation type="journal article" date="2017" name="Nature">
        <title>The Apostasia genome and the evolution of orchids.</title>
        <authorList>
            <person name="Zhang G.Q."/>
            <person name="Liu K.W."/>
            <person name="Li Z."/>
            <person name="Lohaus R."/>
            <person name="Hsiao Y.Y."/>
            <person name="Niu S.C."/>
            <person name="Wang J.Y."/>
            <person name="Lin Y.C."/>
            <person name="Xu Q."/>
            <person name="Chen L.J."/>
            <person name="Yoshida K."/>
            <person name="Fujiwara S."/>
            <person name="Wang Z.W."/>
            <person name="Zhang Y.Q."/>
            <person name="Mitsuda N."/>
            <person name="Wang M."/>
            <person name="Liu G.H."/>
            <person name="Pecoraro L."/>
            <person name="Huang H.X."/>
            <person name="Xiao X.J."/>
            <person name="Lin M."/>
            <person name="Wu X.Y."/>
            <person name="Wu W.L."/>
            <person name="Chen Y.Y."/>
            <person name="Chang S.B."/>
            <person name="Sakamoto S."/>
            <person name="Ohme-Takagi M."/>
            <person name="Yagi M."/>
            <person name="Zeng S.J."/>
            <person name="Shen C.Y."/>
            <person name="Yeh C.M."/>
            <person name="Luo Y.B."/>
            <person name="Tsai W.C."/>
            <person name="Van de Peer Y."/>
            <person name="Liu Z.J."/>
        </authorList>
    </citation>
    <scope>NUCLEOTIDE SEQUENCE [LARGE SCALE GENOMIC DNA]</scope>
    <source>
        <strain evidence="2">cv. Shenzhen</strain>
        <tissue evidence="1">Stem</tissue>
    </source>
</reference>
<name>A0A2I0AID5_9ASPA</name>
<protein>
    <submittedName>
        <fullName evidence="1">Uncharacterized protein</fullName>
    </submittedName>
</protein>
<dbReference type="Proteomes" id="UP000236161">
    <property type="component" value="Unassembled WGS sequence"/>
</dbReference>
<keyword evidence="2" id="KW-1185">Reference proteome</keyword>
<evidence type="ECO:0000313" key="1">
    <source>
        <dbReference type="EMBL" id="PKA55324.1"/>
    </source>
</evidence>
<evidence type="ECO:0000313" key="2">
    <source>
        <dbReference type="Proteomes" id="UP000236161"/>
    </source>
</evidence>
<organism evidence="1 2">
    <name type="scientific">Apostasia shenzhenica</name>
    <dbReference type="NCBI Taxonomy" id="1088818"/>
    <lineage>
        <taxon>Eukaryota</taxon>
        <taxon>Viridiplantae</taxon>
        <taxon>Streptophyta</taxon>
        <taxon>Embryophyta</taxon>
        <taxon>Tracheophyta</taxon>
        <taxon>Spermatophyta</taxon>
        <taxon>Magnoliopsida</taxon>
        <taxon>Liliopsida</taxon>
        <taxon>Asparagales</taxon>
        <taxon>Orchidaceae</taxon>
        <taxon>Apostasioideae</taxon>
        <taxon>Apostasia</taxon>
    </lineage>
</organism>
<dbReference type="AlphaFoldDB" id="A0A2I0AID5"/>
<sequence>MVSGWVDAKDSIDRSSGWRVRAPWLAGACRWRGLSGGFSNLEGLPFLGGCESWCHLHEFFKLALIH</sequence>